<dbReference type="SUPFAM" id="SSF53067">
    <property type="entry name" value="Actin-like ATPase domain"/>
    <property type="match status" value="1"/>
</dbReference>
<evidence type="ECO:0000313" key="10">
    <source>
        <dbReference type="EMBL" id="WOH36276.1"/>
    </source>
</evidence>
<evidence type="ECO:0000256" key="5">
    <source>
        <dbReference type="ARBA" id="ARBA00022777"/>
    </source>
</evidence>
<evidence type="ECO:0000256" key="7">
    <source>
        <dbReference type="ARBA" id="ARBA00022840"/>
    </source>
</evidence>
<keyword evidence="11" id="KW-1185">Reference proteome</keyword>
<comment type="catalytic activity">
    <reaction evidence="9">
        <text>N-acetyl-D-glucosamine + ATP = N-acetyl-D-glucosamine 6-phosphate + ADP + H(+)</text>
        <dbReference type="Rhea" id="RHEA:17417"/>
        <dbReference type="ChEBI" id="CHEBI:15378"/>
        <dbReference type="ChEBI" id="CHEBI:30616"/>
        <dbReference type="ChEBI" id="CHEBI:57513"/>
        <dbReference type="ChEBI" id="CHEBI:456216"/>
        <dbReference type="ChEBI" id="CHEBI:506227"/>
        <dbReference type="EC" id="2.7.1.59"/>
    </reaction>
</comment>
<evidence type="ECO:0000256" key="6">
    <source>
        <dbReference type="ARBA" id="ARBA00022833"/>
    </source>
</evidence>
<protein>
    <recommendedName>
        <fullName evidence="1">N-acetylglucosamine kinase</fullName>
        <ecNumber evidence="1">2.7.1.59</ecNumber>
    </recommendedName>
</protein>
<dbReference type="RefSeq" id="WP_348395090.1">
    <property type="nucleotide sequence ID" value="NZ_CP136600.1"/>
</dbReference>
<keyword evidence="3" id="KW-0479">Metal-binding</keyword>
<evidence type="ECO:0000256" key="2">
    <source>
        <dbReference type="ARBA" id="ARBA00022679"/>
    </source>
</evidence>
<gene>
    <name evidence="10" type="ORF">RI844_12950</name>
</gene>
<keyword evidence="8" id="KW-0119">Carbohydrate metabolism</keyword>
<evidence type="ECO:0000313" key="11">
    <source>
        <dbReference type="Proteomes" id="UP001301442"/>
    </source>
</evidence>
<keyword evidence="5" id="KW-0418">Kinase</keyword>
<keyword evidence="7" id="KW-0067">ATP-binding</keyword>
<evidence type="ECO:0000256" key="8">
    <source>
        <dbReference type="ARBA" id="ARBA00023277"/>
    </source>
</evidence>
<dbReference type="PANTHER" id="PTHR18964:SF162">
    <property type="entry name" value="N-ACETYL-D-GLUCOSAMINE KINASE"/>
    <property type="match status" value="1"/>
</dbReference>
<dbReference type="Proteomes" id="UP001301442">
    <property type="component" value="Chromosome"/>
</dbReference>
<dbReference type="Gene3D" id="3.30.420.40">
    <property type="match status" value="2"/>
</dbReference>
<keyword evidence="6" id="KW-0862">Zinc</keyword>
<sequence length="319" mass="33452">MSHPKNIPPSAVHYGIDIGGTKIEIGIFNAELAMIDSWRVATPTTNYDEFLAALCELIFTADNKTGQQGSIGIGMPGIIDNKNQVKSANVPCATGKSITADLQKLIGRDIAIANDCRLFTLSESYGGAGDKQSVVYGAIIGTGAGGGLCLNGKLLQTVNNIAGEYGHVAVSGLLLERYNLPVRGCGCGLTGCIESYIAGPGLGWLYQHFGANNDSTTDFVDQLKANDAIAEKTFHCYMDLLGSAFASLVMSYDPNVIIVGGGLSKIDEILDALPDATNKHLFTGIRAPAIKRATFGDSSGVRGAAILGSQELGNQYVVN</sequence>
<proteinExistence type="predicted"/>
<dbReference type="PANTHER" id="PTHR18964">
    <property type="entry name" value="ROK (REPRESSOR, ORF, KINASE) FAMILY"/>
    <property type="match status" value="1"/>
</dbReference>
<evidence type="ECO:0000256" key="3">
    <source>
        <dbReference type="ARBA" id="ARBA00022723"/>
    </source>
</evidence>
<organism evidence="10 11">
    <name type="scientific">Thalassotalea fonticola</name>
    <dbReference type="NCBI Taxonomy" id="3065649"/>
    <lineage>
        <taxon>Bacteria</taxon>
        <taxon>Pseudomonadati</taxon>
        <taxon>Pseudomonadota</taxon>
        <taxon>Gammaproteobacteria</taxon>
        <taxon>Alteromonadales</taxon>
        <taxon>Colwelliaceae</taxon>
        <taxon>Thalassotalea</taxon>
    </lineage>
</organism>
<evidence type="ECO:0000256" key="1">
    <source>
        <dbReference type="ARBA" id="ARBA00012122"/>
    </source>
</evidence>
<keyword evidence="4" id="KW-0547">Nucleotide-binding</keyword>
<evidence type="ECO:0000256" key="9">
    <source>
        <dbReference type="ARBA" id="ARBA00049065"/>
    </source>
</evidence>
<accession>A0ABZ0GLJ7</accession>
<name>A0ABZ0GLJ7_9GAMM</name>
<dbReference type="InterPro" id="IPR043129">
    <property type="entry name" value="ATPase_NBD"/>
</dbReference>
<dbReference type="CDD" id="cd24057">
    <property type="entry name" value="ASKHA_NBD_ROK_NAGK"/>
    <property type="match status" value="1"/>
</dbReference>
<dbReference type="InterPro" id="IPR000600">
    <property type="entry name" value="ROK"/>
</dbReference>
<evidence type="ECO:0000256" key="4">
    <source>
        <dbReference type="ARBA" id="ARBA00022741"/>
    </source>
</evidence>
<reference evidence="10 11" key="1">
    <citation type="submission" date="2023-09" db="EMBL/GenBank/DDBJ databases">
        <authorList>
            <person name="Qi X."/>
        </authorList>
    </citation>
    <scope>NUCLEOTIDE SEQUENCE [LARGE SCALE GENOMIC DNA]</scope>
    <source>
        <strain evidence="10 11">S1-1</strain>
    </source>
</reference>
<dbReference type="Pfam" id="PF00480">
    <property type="entry name" value="ROK"/>
    <property type="match status" value="1"/>
</dbReference>
<dbReference type="EC" id="2.7.1.59" evidence="1"/>
<keyword evidence="2" id="KW-0808">Transferase</keyword>
<dbReference type="EMBL" id="CP136600">
    <property type="protein sequence ID" value="WOH36276.1"/>
    <property type="molecule type" value="Genomic_DNA"/>
</dbReference>